<keyword evidence="3 6" id="KW-0732">Signal</keyword>
<comment type="caution">
    <text evidence="8">The sequence shown here is derived from an EMBL/GenBank/DDBJ whole genome shotgun (WGS) entry which is preliminary data.</text>
</comment>
<evidence type="ECO:0000256" key="2">
    <source>
        <dbReference type="ARBA" id="ARBA00006275"/>
    </source>
</evidence>
<evidence type="ECO:0000313" key="8">
    <source>
        <dbReference type="EMBL" id="EIY93002.1"/>
    </source>
</evidence>
<dbReference type="PATRIC" id="fig|997883.3.peg.3455"/>
<evidence type="ECO:0000256" key="4">
    <source>
        <dbReference type="ARBA" id="ARBA00023136"/>
    </source>
</evidence>
<name>A0A0E2AYG5_BACFG</name>
<dbReference type="InterPro" id="IPR012944">
    <property type="entry name" value="SusD_RagB_dom"/>
</dbReference>
<keyword evidence="4" id="KW-0472">Membrane</keyword>
<evidence type="ECO:0000256" key="1">
    <source>
        <dbReference type="ARBA" id="ARBA00004442"/>
    </source>
</evidence>
<gene>
    <name evidence="8" type="ORF">HMPREF1056_03290</name>
</gene>
<dbReference type="InterPro" id="IPR011990">
    <property type="entry name" value="TPR-like_helical_dom_sf"/>
</dbReference>
<proteinExistence type="inferred from homology"/>
<evidence type="ECO:0000256" key="5">
    <source>
        <dbReference type="ARBA" id="ARBA00023237"/>
    </source>
</evidence>
<organism evidence="8 9">
    <name type="scientific">Bacteroides fragilis CL07T12C05</name>
    <dbReference type="NCBI Taxonomy" id="997883"/>
    <lineage>
        <taxon>Bacteria</taxon>
        <taxon>Pseudomonadati</taxon>
        <taxon>Bacteroidota</taxon>
        <taxon>Bacteroidia</taxon>
        <taxon>Bacteroidales</taxon>
        <taxon>Bacteroidaceae</taxon>
        <taxon>Bacteroides</taxon>
    </lineage>
</organism>
<protein>
    <recommendedName>
        <fullName evidence="7">RagB/SusD domain-containing protein</fullName>
    </recommendedName>
</protein>
<dbReference type="AlphaFoldDB" id="A0A0E2AYG5"/>
<evidence type="ECO:0000313" key="9">
    <source>
        <dbReference type="Proteomes" id="UP000003879"/>
    </source>
</evidence>
<sequence>MCSKIKHILLTACCFTGAGLMTSCNDGFMDRFPETSITEKVFFSSPADLETYTNGMYGYIGASYSDTPSDNMLYPEDTDIYKMMRGEYRADNIGKWSWSNIRTVNFMLARTGRVEGDCGEIDHYIGLARMFRALVYYSKVKDYSDVPWYSHDLQTTDIDLLYKPQDPRALVVDSIMADLDFAVTHMKTTKSTTRIYRDAALAVQARIALHEGTFRKYHPELKLNDGDRFLKIAVEACQKIMDTKSYSLSTTKESGLPAYQSLFCSTDLTQNPEMILVADYDKALGRLHNAQAQFDYNTGLSRSLMEDYLVVKDGHTEYFHQVEGYKTKTVLEVFENRDPRLEQTFMKPGVLNVGTTEPHRTKLNLGGYPQIKFRPLTFDQIDWGKSYTDLPIIRYAEVLLMYAEAKAELGILTQDDVNQTINLIRQRAGMPDASLDDWLANIDPVQDERYSNVQSAQKGAVLEVRRERRIELACEGFRYGDLMRWGCGKLFEAAPEGAYIPGMGYYDVTGDGQPDVAIVEKKADIDKIPEEDKQKYKLTVYALEGNTIGLTEGTKGYIYLVAQHNKYTFVSPKYYYYPVATKDITVNENLYQNPFWE</sequence>
<feature type="domain" description="RagB/SusD" evidence="7">
    <location>
        <begin position="298"/>
        <end position="596"/>
    </location>
</feature>
<dbReference type="PROSITE" id="PS51257">
    <property type="entry name" value="PROKAR_LIPOPROTEIN"/>
    <property type="match status" value="1"/>
</dbReference>
<dbReference type="HOGENOM" id="CLU_015553_0_1_10"/>
<comment type="subcellular location">
    <subcellularLocation>
        <location evidence="1">Cell outer membrane</location>
    </subcellularLocation>
</comment>
<evidence type="ECO:0000259" key="7">
    <source>
        <dbReference type="Pfam" id="PF07980"/>
    </source>
</evidence>
<dbReference type="Proteomes" id="UP000003879">
    <property type="component" value="Unassembled WGS sequence"/>
</dbReference>
<evidence type="ECO:0000256" key="3">
    <source>
        <dbReference type="ARBA" id="ARBA00022729"/>
    </source>
</evidence>
<feature type="signal peptide" evidence="6">
    <location>
        <begin position="1"/>
        <end position="18"/>
    </location>
</feature>
<dbReference type="Gene3D" id="1.25.40.390">
    <property type="match status" value="1"/>
</dbReference>
<accession>A0A0E2AYG5</accession>
<comment type="similarity">
    <text evidence="2">Belongs to the SusD family.</text>
</comment>
<dbReference type="SUPFAM" id="SSF48452">
    <property type="entry name" value="TPR-like"/>
    <property type="match status" value="1"/>
</dbReference>
<evidence type="ECO:0000256" key="6">
    <source>
        <dbReference type="SAM" id="SignalP"/>
    </source>
</evidence>
<dbReference type="Pfam" id="PF07980">
    <property type="entry name" value="SusD_RagB"/>
    <property type="match status" value="1"/>
</dbReference>
<dbReference type="GO" id="GO:0009279">
    <property type="term" value="C:cell outer membrane"/>
    <property type="evidence" value="ECO:0007669"/>
    <property type="project" value="UniProtKB-SubCell"/>
</dbReference>
<feature type="chain" id="PRO_5002392365" description="RagB/SusD domain-containing protein" evidence="6">
    <location>
        <begin position="19"/>
        <end position="597"/>
    </location>
</feature>
<dbReference type="EMBL" id="AGXN01000019">
    <property type="protein sequence ID" value="EIY93002.1"/>
    <property type="molecule type" value="Genomic_DNA"/>
</dbReference>
<reference evidence="8 9" key="1">
    <citation type="submission" date="2012-02" db="EMBL/GenBank/DDBJ databases">
        <title>The Genome Sequence of Bacteroides fragilis CL07T12C05.</title>
        <authorList>
            <consortium name="The Broad Institute Genome Sequencing Platform"/>
            <person name="Earl A."/>
            <person name="Ward D."/>
            <person name="Feldgarden M."/>
            <person name="Gevers D."/>
            <person name="Zitomersky N.L."/>
            <person name="Coyne M.J."/>
            <person name="Comstock L.E."/>
            <person name="Young S.K."/>
            <person name="Zeng Q."/>
            <person name="Gargeya S."/>
            <person name="Fitzgerald M."/>
            <person name="Haas B."/>
            <person name="Abouelleil A."/>
            <person name="Alvarado L."/>
            <person name="Arachchi H.M."/>
            <person name="Berlin A."/>
            <person name="Chapman S.B."/>
            <person name="Gearin G."/>
            <person name="Goldberg J."/>
            <person name="Griggs A."/>
            <person name="Gujja S."/>
            <person name="Hansen M."/>
            <person name="Heiman D."/>
            <person name="Howarth C."/>
            <person name="Larimer J."/>
            <person name="Lui A."/>
            <person name="MacDonald P.J.P."/>
            <person name="McCowen C."/>
            <person name="Montmayeur A."/>
            <person name="Murphy C."/>
            <person name="Neiman D."/>
            <person name="Pearson M."/>
            <person name="Priest M."/>
            <person name="Roberts A."/>
            <person name="Saif S."/>
            <person name="Shea T."/>
            <person name="Sisk P."/>
            <person name="Stolte C."/>
            <person name="Sykes S."/>
            <person name="Wortman J."/>
            <person name="Nusbaum C."/>
            <person name="Birren B."/>
        </authorList>
    </citation>
    <scope>NUCLEOTIDE SEQUENCE [LARGE SCALE GENOMIC DNA]</scope>
    <source>
        <strain evidence="8 9">CL07T12C05</strain>
    </source>
</reference>
<keyword evidence="5" id="KW-0998">Cell outer membrane</keyword>
<dbReference type="RefSeq" id="WP_005798138.1">
    <property type="nucleotide sequence ID" value="NZ_JH724216.1"/>
</dbReference>